<gene>
    <name evidence="2" type="ORF">LCGC14_2233540</name>
</gene>
<evidence type="ECO:0000313" key="2">
    <source>
        <dbReference type="EMBL" id="KKL57626.1"/>
    </source>
</evidence>
<proteinExistence type="predicted"/>
<feature type="non-terminal residue" evidence="2">
    <location>
        <position position="1"/>
    </location>
</feature>
<protein>
    <submittedName>
        <fullName evidence="2">Uncharacterized protein</fullName>
    </submittedName>
</protein>
<sequence>CRCTTIHKPKKGVRKPRRQPAPRGQPLPADQLRGIQPSAAMLKRIDVVTGEEESDTIVPTGAF</sequence>
<accession>A0A0F9DV28</accession>
<feature type="compositionally biased region" description="Basic residues" evidence="1">
    <location>
        <begin position="1"/>
        <end position="20"/>
    </location>
</feature>
<reference evidence="2" key="1">
    <citation type="journal article" date="2015" name="Nature">
        <title>Complex archaea that bridge the gap between prokaryotes and eukaryotes.</title>
        <authorList>
            <person name="Spang A."/>
            <person name="Saw J.H."/>
            <person name="Jorgensen S.L."/>
            <person name="Zaremba-Niedzwiedzka K."/>
            <person name="Martijn J."/>
            <person name="Lind A.E."/>
            <person name="van Eijk R."/>
            <person name="Schleper C."/>
            <person name="Guy L."/>
            <person name="Ettema T.J."/>
        </authorList>
    </citation>
    <scope>NUCLEOTIDE SEQUENCE</scope>
</reference>
<dbReference type="AlphaFoldDB" id="A0A0F9DV28"/>
<comment type="caution">
    <text evidence="2">The sequence shown here is derived from an EMBL/GenBank/DDBJ whole genome shotgun (WGS) entry which is preliminary data.</text>
</comment>
<evidence type="ECO:0000256" key="1">
    <source>
        <dbReference type="SAM" id="MobiDB-lite"/>
    </source>
</evidence>
<dbReference type="EMBL" id="LAZR01030102">
    <property type="protein sequence ID" value="KKL57626.1"/>
    <property type="molecule type" value="Genomic_DNA"/>
</dbReference>
<organism evidence="2">
    <name type="scientific">marine sediment metagenome</name>
    <dbReference type="NCBI Taxonomy" id="412755"/>
    <lineage>
        <taxon>unclassified sequences</taxon>
        <taxon>metagenomes</taxon>
        <taxon>ecological metagenomes</taxon>
    </lineage>
</organism>
<feature type="region of interest" description="Disordered" evidence="1">
    <location>
        <begin position="1"/>
        <end position="38"/>
    </location>
</feature>
<name>A0A0F9DV28_9ZZZZ</name>